<evidence type="ECO:0000256" key="3">
    <source>
        <dbReference type="ARBA" id="ARBA00023163"/>
    </source>
</evidence>
<evidence type="ECO:0000313" key="7">
    <source>
        <dbReference type="Proteomes" id="UP000676079"/>
    </source>
</evidence>
<dbReference type="InterPro" id="IPR001647">
    <property type="entry name" value="HTH_TetR"/>
</dbReference>
<proteinExistence type="predicted"/>
<dbReference type="SUPFAM" id="SSF48498">
    <property type="entry name" value="Tetracyclin repressor-like, C-terminal domain"/>
    <property type="match status" value="1"/>
</dbReference>
<dbReference type="PANTHER" id="PTHR30055:SF234">
    <property type="entry name" value="HTH-TYPE TRANSCRIPTIONAL REGULATOR BETI"/>
    <property type="match status" value="1"/>
</dbReference>
<dbReference type="Proteomes" id="UP000676079">
    <property type="component" value="Chromosome"/>
</dbReference>
<dbReference type="Gene3D" id="1.10.357.10">
    <property type="entry name" value="Tetracycline Repressor, domain 2"/>
    <property type="match status" value="1"/>
</dbReference>
<dbReference type="Pfam" id="PF21597">
    <property type="entry name" value="TetR_C_43"/>
    <property type="match status" value="1"/>
</dbReference>
<evidence type="ECO:0000256" key="4">
    <source>
        <dbReference type="PROSITE-ProRule" id="PRU00335"/>
    </source>
</evidence>
<accession>A0ABX8BDT0</accession>
<dbReference type="PANTHER" id="PTHR30055">
    <property type="entry name" value="HTH-TYPE TRANSCRIPTIONAL REGULATOR RUTR"/>
    <property type="match status" value="1"/>
</dbReference>
<evidence type="ECO:0000313" key="6">
    <source>
        <dbReference type="EMBL" id="QUX20401.1"/>
    </source>
</evidence>
<dbReference type="RefSeq" id="WP_220561596.1">
    <property type="nucleotide sequence ID" value="NZ_CP074133.1"/>
</dbReference>
<feature type="domain" description="HTH tetR-type" evidence="5">
    <location>
        <begin position="7"/>
        <end position="67"/>
    </location>
</feature>
<dbReference type="InterPro" id="IPR009057">
    <property type="entry name" value="Homeodomain-like_sf"/>
</dbReference>
<evidence type="ECO:0000256" key="2">
    <source>
        <dbReference type="ARBA" id="ARBA00023125"/>
    </source>
</evidence>
<dbReference type="InterPro" id="IPR050109">
    <property type="entry name" value="HTH-type_TetR-like_transc_reg"/>
</dbReference>
<protein>
    <submittedName>
        <fullName evidence="6">TetR/AcrR family transcriptional regulator</fullName>
    </submittedName>
</protein>
<keyword evidence="7" id="KW-1185">Reference proteome</keyword>
<dbReference type="Pfam" id="PF00440">
    <property type="entry name" value="TetR_N"/>
    <property type="match status" value="1"/>
</dbReference>
<dbReference type="InterPro" id="IPR049445">
    <property type="entry name" value="TetR_SbtR-like_C"/>
</dbReference>
<dbReference type="InterPro" id="IPR036271">
    <property type="entry name" value="Tet_transcr_reg_TetR-rel_C_sf"/>
</dbReference>
<dbReference type="EMBL" id="CP074133">
    <property type="protein sequence ID" value="QUX20401.1"/>
    <property type="molecule type" value="Genomic_DNA"/>
</dbReference>
<keyword evidence="1" id="KW-0805">Transcription regulation</keyword>
<name>A0ABX8BDT0_9ACTN</name>
<keyword evidence="3" id="KW-0804">Transcription</keyword>
<organism evidence="6 7">
    <name type="scientific">Nocardiopsis changdeensis</name>
    <dbReference type="NCBI Taxonomy" id="2831969"/>
    <lineage>
        <taxon>Bacteria</taxon>
        <taxon>Bacillati</taxon>
        <taxon>Actinomycetota</taxon>
        <taxon>Actinomycetes</taxon>
        <taxon>Streptosporangiales</taxon>
        <taxon>Nocardiopsidaceae</taxon>
        <taxon>Nocardiopsis</taxon>
    </lineage>
</organism>
<evidence type="ECO:0000259" key="5">
    <source>
        <dbReference type="PROSITE" id="PS50977"/>
    </source>
</evidence>
<reference evidence="6 7" key="1">
    <citation type="submission" date="2021-05" db="EMBL/GenBank/DDBJ databases">
        <title>Direct Submission.</title>
        <authorList>
            <person name="Li K."/>
            <person name="Gao J."/>
        </authorList>
    </citation>
    <scope>NUCLEOTIDE SEQUENCE [LARGE SCALE GENOMIC DNA]</scope>
    <source>
        <strain evidence="6 7">Mg02</strain>
    </source>
</reference>
<dbReference type="SUPFAM" id="SSF46689">
    <property type="entry name" value="Homeodomain-like"/>
    <property type="match status" value="1"/>
</dbReference>
<dbReference type="PROSITE" id="PS50977">
    <property type="entry name" value="HTH_TETR_2"/>
    <property type="match status" value="1"/>
</dbReference>
<gene>
    <name evidence="6" type="ORF">KGD84_17935</name>
</gene>
<sequence length="189" mass="20514">MTSTPLRADAARSRDRILAAARRADPRDLRLNEVAREAGVGVGTVYRHFATAHALVEELTRDALHRLNAIALEAAVDPDPERAFESALRAVVDLHLESGGLQAVLLAEQDMSPEITELKAATFDGLSDVLERAQRAGVVRTDLSGDRVERLICGIEYAIRLSVPDADADEPDTDDRALFVDVLLAGLRP</sequence>
<feature type="DNA-binding region" description="H-T-H motif" evidence="4">
    <location>
        <begin position="30"/>
        <end position="49"/>
    </location>
</feature>
<keyword evidence="2 4" id="KW-0238">DNA-binding</keyword>
<evidence type="ECO:0000256" key="1">
    <source>
        <dbReference type="ARBA" id="ARBA00023015"/>
    </source>
</evidence>